<dbReference type="SMART" id="SM00347">
    <property type="entry name" value="HTH_MARR"/>
    <property type="match status" value="1"/>
</dbReference>
<keyword evidence="6" id="KW-1185">Reference proteome</keyword>
<keyword evidence="1" id="KW-0805">Transcription regulation</keyword>
<dbReference type="PANTHER" id="PTHR35790">
    <property type="entry name" value="HTH-TYPE TRANSCRIPTIONAL REGULATOR PCHR"/>
    <property type="match status" value="1"/>
</dbReference>
<reference evidence="5 6" key="1">
    <citation type="submission" date="2015-08" db="EMBL/GenBank/DDBJ databases">
        <title>Genome sequence of Streptococcus phocae subsp. phocae ATCC 51973T isolated from liver specimen obtained from seal.</title>
        <authorList>
            <person name="Avendano-Herrera R."/>
        </authorList>
    </citation>
    <scope>NUCLEOTIDE SEQUENCE [LARGE SCALE GENOMIC DNA]</scope>
    <source>
        <strain evidence="5 6">ATCC 51973</strain>
    </source>
</reference>
<dbReference type="Gene3D" id="6.10.250.2360">
    <property type="match status" value="1"/>
</dbReference>
<dbReference type="Proteomes" id="UP000049578">
    <property type="component" value="Unassembled WGS sequence"/>
</dbReference>
<dbReference type="PANTHER" id="PTHR35790:SF4">
    <property type="entry name" value="HTH-TYPE TRANSCRIPTIONAL REGULATOR PCHR"/>
    <property type="match status" value="1"/>
</dbReference>
<name>A0A0N8FX04_9STRE</name>
<dbReference type="InterPro" id="IPR036388">
    <property type="entry name" value="WH-like_DNA-bd_sf"/>
</dbReference>
<dbReference type="PROSITE" id="PS50995">
    <property type="entry name" value="HTH_MARR_2"/>
    <property type="match status" value="1"/>
</dbReference>
<protein>
    <submittedName>
        <fullName evidence="5">MarR family transcriptional regulator</fullName>
    </submittedName>
</protein>
<dbReference type="InterPro" id="IPR000835">
    <property type="entry name" value="HTH_MarR-typ"/>
</dbReference>
<dbReference type="InterPro" id="IPR036390">
    <property type="entry name" value="WH_DNA-bd_sf"/>
</dbReference>
<dbReference type="GO" id="GO:0003700">
    <property type="term" value="F:DNA-binding transcription factor activity"/>
    <property type="evidence" value="ECO:0007669"/>
    <property type="project" value="InterPro"/>
</dbReference>
<proteinExistence type="predicted"/>
<feature type="domain" description="HTH marR-type" evidence="4">
    <location>
        <begin position="1"/>
        <end position="143"/>
    </location>
</feature>
<dbReference type="InterPro" id="IPR011991">
    <property type="entry name" value="ArsR-like_HTH"/>
</dbReference>
<dbReference type="RefSeq" id="WP_054279254.1">
    <property type="nucleotide sequence ID" value="NZ_LHQM01000047.1"/>
</dbReference>
<evidence type="ECO:0000256" key="1">
    <source>
        <dbReference type="ARBA" id="ARBA00023015"/>
    </source>
</evidence>
<organism evidence="5 6">
    <name type="scientific">Streptococcus phocae</name>
    <dbReference type="NCBI Taxonomy" id="119224"/>
    <lineage>
        <taxon>Bacteria</taxon>
        <taxon>Bacillati</taxon>
        <taxon>Bacillota</taxon>
        <taxon>Bacilli</taxon>
        <taxon>Lactobacillales</taxon>
        <taxon>Streptococcaceae</taxon>
        <taxon>Streptococcus</taxon>
    </lineage>
</organism>
<sequence>MGTLEKKIDHLVNQILLKAENQHELLFGACQSDVKLTNTQEHILMLLSQEKLTNTDLAKKLNISQAAVTKAVKSLIKHDMLAGTKDLVDARVTYFELTELARPIAEEHTHHHDETLNVYSRLLQHFSEEEQKVIETFLTVFAEELEG</sequence>
<dbReference type="NCBIfam" id="NF038251">
    <property type="entry name" value="AdcR_fam_Zn_TF"/>
    <property type="match status" value="1"/>
</dbReference>
<keyword evidence="3" id="KW-0804">Transcription</keyword>
<dbReference type="PATRIC" id="fig|119224.3.peg.1449"/>
<dbReference type="Gene3D" id="6.10.140.1680">
    <property type="match status" value="1"/>
</dbReference>
<dbReference type="GO" id="GO:0003677">
    <property type="term" value="F:DNA binding"/>
    <property type="evidence" value="ECO:0007669"/>
    <property type="project" value="UniProtKB-KW"/>
</dbReference>
<dbReference type="InterPro" id="IPR047894">
    <property type="entry name" value="AdcR-like"/>
</dbReference>
<evidence type="ECO:0000313" key="6">
    <source>
        <dbReference type="Proteomes" id="UP000049578"/>
    </source>
</evidence>
<dbReference type="InterPro" id="IPR052067">
    <property type="entry name" value="Metal_resp_HTH_trans_reg"/>
</dbReference>
<dbReference type="STRING" id="119224.AKK44_08025"/>
<accession>A0A0N8FX04</accession>
<dbReference type="EMBL" id="LHQM01000047">
    <property type="protein sequence ID" value="KPJ21779.1"/>
    <property type="molecule type" value="Genomic_DNA"/>
</dbReference>
<evidence type="ECO:0000259" key="4">
    <source>
        <dbReference type="PROSITE" id="PS50995"/>
    </source>
</evidence>
<evidence type="ECO:0000256" key="3">
    <source>
        <dbReference type="ARBA" id="ARBA00023163"/>
    </source>
</evidence>
<keyword evidence="2" id="KW-0238">DNA-binding</keyword>
<dbReference type="SUPFAM" id="SSF46785">
    <property type="entry name" value="Winged helix' DNA-binding domain"/>
    <property type="match status" value="1"/>
</dbReference>
<dbReference type="GO" id="GO:0008270">
    <property type="term" value="F:zinc ion binding"/>
    <property type="evidence" value="ECO:0007669"/>
    <property type="project" value="InterPro"/>
</dbReference>
<dbReference type="Gene3D" id="1.10.10.10">
    <property type="entry name" value="Winged helix-like DNA-binding domain superfamily/Winged helix DNA-binding domain"/>
    <property type="match status" value="1"/>
</dbReference>
<dbReference type="Pfam" id="PF01047">
    <property type="entry name" value="MarR"/>
    <property type="match status" value="1"/>
</dbReference>
<gene>
    <name evidence="5" type="ORF">AKK44_08025</name>
</gene>
<evidence type="ECO:0000256" key="2">
    <source>
        <dbReference type="ARBA" id="ARBA00023125"/>
    </source>
</evidence>
<dbReference type="CDD" id="cd00090">
    <property type="entry name" value="HTH_ARSR"/>
    <property type="match status" value="1"/>
</dbReference>
<dbReference type="AlphaFoldDB" id="A0A0N8FX04"/>
<evidence type="ECO:0000313" key="5">
    <source>
        <dbReference type="EMBL" id="KPJ21779.1"/>
    </source>
</evidence>
<comment type="caution">
    <text evidence="5">The sequence shown here is derived from an EMBL/GenBank/DDBJ whole genome shotgun (WGS) entry which is preliminary data.</text>
</comment>